<evidence type="ECO:0000256" key="1">
    <source>
        <dbReference type="SAM" id="MobiDB-lite"/>
    </source>
</evidence>
<sequence length="417" mass="49400">MTFQFKKLNKKKKQTILLDTNSIRKRNNRKIDRRKSITLRNIEGFMFKRKRLSNEIETPISQDFLENDDDFLKPKNKKTSKKENFKNVKFNKKNQNSFRTEALQNNPISYKKQTEQKQKQNQNQNQKQKQNQNQNQKQKQKQKQNQKQKQKQNFRNDNLNPYTNDSGFEIYQENFEEEQNFESDSCFEVVIDSESEPLMMNSSNDSSIDSFSILPKSKFLNYDKNNRNVNPTNNNNFHNNKKKKNNKNKNKIKNSSTSQSKYNDNHVFTNNNNTQQFKKNRSENSFDSLENEEQVFQLIKKIQQKERKNLNKTLPKDNQFSNLVFDIFNSAIEEAKDTLESDFIDQNLNKLQEIQSQSLNSIGVFLDSLNITGKQIENDQYEINKNFLGVQQSFKDNLFGDFPAVKNPQKLISSLIH</sequence>
<proteinExistence type="predicted"/>
<dbReference type="Proteomes" id="UP001146793">
    <property type="component" value="Unassembled WGS sequence"/>
</dbReference>
<feature type="compositionally biased region" description="Polar residues" evidence="1">
    <location>
        <begin position="155"/>
        <end position="166"/>
    </location>
</feature>
<comment type="caution">
    <text evidence="2">The sequence shown here is derived from an EMBL/GenBank/DDBJ whole genome shotgun (WGS) entry which is preliminary data.</text>
</comment>
<gene>
    <name evidence="2" type="ORF">M0812_10176</name>
</gene>
<feature type="compositionally biased region" description="Low complexity" evidence="1">
    <location>
        <begin position="227"/>
        <end position="238"/>
    </location>
</feature>
<name>A0AAV7ZQP3_9EUKA</name>
<feature type="compositionally biased region" description="Basic residues" evidence="1">
    <location>
        <begin position="138"/>
        <end position="152"/>
    </location>
</feature>
<feature type="region of interest" description="Disordered" evidence="1">
    <location>
        <begin position="66"/>
        <end position="166"/>
    </location>
</feature>
<organism evidence="2 3">
    <name type="scientific">Anaeramoeba flamelloides</name>
    <dbReference type="NCBI Taxonomy" id="1746091"/>
    <lineage>
        <taxon>Eukaryota</taxon>
        <taxon>Metamonada</taxon>
        <taxon>Anaeramoebidae</taxon>
        <taxon>Anaeramoeba</taxon>
    </lineage>
</organism>
<reference evidence="2" key="1">
    <citation type="submission" date="2022-08" db="EMBL/GenBank/DDBJ databases">
        <title>Novel sulphate-reducing endosymbionts in the free-living metamonad Anaeramoeba.</title>
        <authorList>
            <person name="Jerlstrom-Hultqvist J."/>
            <person name="Cepicka I."/>
            <person name="Gallot-Lavallee L."/>
            <person name="Salas-Leiva D."/>
            <person name="Curtis B.A."/>
            <person name="Zahonova K."/>
            <person name="Pipaliya S."/>
            <person name="Dacks J."/>
            <person name="Roger A.J."/>
        </authorList>
    </citation>
    <scope>NUCLEOTIDE SEQUENCE</scope>
    <source>
        <strain evidence="2">Busselton2</strain>
    </source>
</reference>
<dbReference type="AlphaFoldDB" id="A0AAV7ZQP3"/>
<feature type="compositionally biased region" description="Basic residues" evidence="1">
    <location>
        <begin position="239"/>
        <end position="252"/>
    </location>
</feature>
<accession>A0AAV7ZQP3</accession>
<feature type="compositionally biased region" description="Low complexity" evidence="1">
    <location>
        <begin position="119"/>
        <end position="137"/>
    </location>
</feature>
<feature type="region of interest" description="Disordered" evidence="1">
    <location>
        <begin position="222"/>
        <end position="286"/>
    </location>
</feature>
<protein>
    <submittedName>
        <fullName evidence="2">Argonaut-like protein</fullName>
    </submittedName>
</protein>
<evidence type="ECO:0000313" key="2">
    <source>
        <dbReference type="EMBL" id="KAJ3444323.1"/>
    </source>
</evidence>
<evidence type="ECO:0000313" key="3">
    <source>
        <dbReference type="Proteomes" id="UP001146793"/>
    </source>
</evidence>
<dbReference type="EMBL" id="JANTQA010000023">
    <property type="protein sequence ID" value="KAJ3444323.1"/>
    <property type="molecule type" value="Genomic_DNA"/>
</dbReference>
<feature type="compositionally biased region" description="Low complexity" evidence="1">
    <location>
        <begin position="268"/>
        <end position="277"/>
    </location>
</feature>